<keyword evidence="4 9" id="KW-0378">Hydrolase</keyword>
<evidence type="ECO:0000256" key="4">
    <source>
        <dbReference type="ARBA" id="ARBA00022801"/>
    </source>
</evidence>
<feature type="signal peptide" evidence="7">
    <location>
        <begin position="1"/>
        <end position="19"/>
    </location>
</feature>
<dbReference type="SUPFAM" id="SSF51445">
    <property type="entry name" value="(Trans)glycosidases"/>
    <property type="match status" value="1"/>
</dbReference>
<keyword evidence="10" id="KW-1185">Reference proteome</keyword>
<dbReference type="Pfam" id="PF00933">
    <property type="entry name" value="Glyco_hydro_3"/>
    <property type="match status" value="1"/>
</dbReference>
<evidence type="ECO:0000256" key="2">
    <source>
        <dbReference type="ARBA" id="ARBA00005336"/>
    </source>
</evidence>
<dbReference type="CAZy" id="GH3">
    <property type="family name" value="Glycoside Hydrolase Family 3"/>
</dbReference>
<organism evidence="9 10">
    <name type="scientific">Tsukamurella paurometabola (strain ATCC 8368 / DSM 20162 / CCUG 35730 / CIP 100753 / JCM 10117 / KCTC 9821 / NBRC 16120 / NCIMB 702349 / NCTC 13040)</name>
    <name type="common">Corynebacterium paurometabolum</name>
    <dbReference type="NCBI Taxonomy" id="521096"/>
    <lineage>
        <taxon>Bacteria</taxon>
        <taxon>Bacillati</taxon>
        <taxon>Actinomycetota</taxon>
        <taxon>Actinomycetes</taxon>
        <taxon>Mycobacteriales</taxon>
        <taxon>Tsukamurellaceae</taxon>
        <taxon>Tsukamurella</taxon>
    </lineage>
</organism>
<feature type="domain" description="Glycoside hydrolase family 3 N-terminal" evidence="8">
    <location>
        <begin position="66"/>
        <end position="380"/>
    </location>
</feature>
<dbReference type="PROSITE" id="PS51257">
    <property type="entry name" value="PROKAR_LIPOPROTEIN"/>
    <property type="match status" value="1"/>
</dbReference>
<comment type="similarity">
    <text evidence="2">Belongs to the glycosyl hydrolase 3 family.</text>
</comment>
<dbReference type="GO" id="GO:0009254">
    <property type="term" value="P:peptidoglycan turnover"/>
    <property type="evidence" value="ECO:0007669"/>
    <property type="project" value="TreeGrafter"/>
</dbReference>
<dbReference type="PANTHER" id="PTHR30480:SF13">
    <property type="entry name" value="BETA-HEXOSAMINIDASE"/>
    <property type="match status" value="1"/>
</dbReference>
<sequence>MMRLFRNLTVMVIAAAGVAACGTSSGPDAPTSVTSAVPAPNSSTASSSAAARPVSCEIDYLSKLSVREKVAQLLMVGVKDAADARRAVQQYGVGGIFVGSWTDKSIFAGGALKQVSAAGKVPLMVSVDEEGGRVSRVPGANLVSARQLAKTKTVEQARAEGKRVGALMASMGITVDFAPDADVSAQLADSVIGDRSYSDDPAVVTKYAKAFAAGLRDGGVYPVYKHFPGHGHSSGDSHQGGVSVPPLAELKKKDLVPFRAAATDDAGIMVGHLTVPGLTEKGTPTSLSPNTMRLLRDGAGYGAAPFAGPIFTDDLSGMKAVTDTFTVPQAVTKALVAGADVALWISTDQLGAAVAQVEAAVRAGTLPMQRLDASVLRVARAKHAVRC</sequence>
<evidence type="ECO:0000313" key="10">
    <source>
        <dbReference type="Proteomes" id="UP000001213"/>
    </source>
</evidence>
<feature type="chain" id="PRO_5038725430" description="beta-N-acetylhexosaminidase" evidence="7">
    <location>
        <begin position="20"/>
        <end position="387"/>
    </location>
</feature>
<dbReference type="InterPro" id="IPR001764">
    <property type="entry name" value="Glyco_hydro_3_N"/>
</dbReference>
<dbReference type="InterPro" id="IPR036962">
    <property type="entry name" value="Glyco_hydro_3_N_sf"/>
</dbReference>
<dbReference type="HOGENOM" id="CLU_008392_0_4_11"/>
<dbReference type="InterPro" id="IPR017853">
    <property type="entry name" value="GH"/>
</dbReference>
<evidence type="ECO:0000256" key="6">
    <source>
        <dbReference type="SAM" id="MobiDB-lite"/>
    </source>
</evidence>
<comment type="catalytic activity">
    <reaction evidence="1">
        <text>Hydrolysis of terminal non-reducing N-acetyl-D-hexosamine residues in N-acetyl-beta-D-hexosaminides.</text>
        <dbReference type="EC" id="3.2.1.52"/>
    </reaction>
</comment>
<feature type="compositionally biased region" description="Low complexity" evidence="6">
    <location>
        <begin position="34"/>
        <end position="48"/>
    </location>
</feature>
<reference evidence="10" key="1">
    <citation type="submission" date="2010-03" db="EMBL/GenBank/DDBJ databases">
        <title>The complete chromosome of Tsukamurella paurometabola DSM 20162.</title>
        <authorList>
            <consortium name="US DOE Joint Genome Institute (JGI-PGF)"/>
            <person name="Lucas S."/>
            <person name="Copeland A."/>
            <person name="Lapidus A."/>
            <person name="Glavina del Rio T."/>
            <person name="Dalin E."/>
            <person name="Tice H."/>
            <person name="Bruce D."/>
            <person name="Goodwin L."/>
            <person name="Pitluck S."/>
            <person name="Kyrpides N."/>
            <person name="Mavromatis K."/>
            <person name="Ivanova N."/>
            <person name="Mikhailova N."/>
            <person name="Munk A.C."/>
            <person name="Brettin T."/>
            <person name="Detter J.C."/>
            <person name="Tapia R."/>
            <person name="Han C."/>
            <person name="Larimer F."/>
            <person name="Land M."/>
            <person name="Hauser L."/>
            <person name="Markowitz V."/>
            <person name="Cheng J.-F."/>
            <person name="Hugenholtz P."/>
            <person name="Woyke T."/>
            <person name="Wu D."/>
            <person name="Jando M."/>
            <person name="Brambilla E."/>
            <person name="Klenk H.-P."/>
            <person name="Eisen J.A."/>
        </authorList>
    </citation>
    <scope>NUCLEOTIDE SEQUENCE [LARGE SCALE GENOMIC DNA]</scope>
    <source>
        <strain evidence="10">ATCC 8368 / DSM 20162 / CCUG 35730 / CIP 100753 / JCM 10117 / KCTC 9821 / NBRC 16120 / NCIMB 702349 / NCTC 13040</strain>
    </source>
</reference>
<dbReference type="EMBL" id="CP001966">
    <property type="protein sequence ID" value="ADG77064.1"/>
    <property type="molecule type" value="Genomic_DNA"/>
</dbReference>
<dbReference type="GO" id="GO:0005975">
    <property type="term" value="P:carbohydrate metabolic process"/>
    <property type="evidence" value="ECO:0007669"/>
    <property type="project" value="InterPro"/>
</dbReference>
<dbReference type="AlphaFoldDB" id="D5URL1"/>
<evidence type="ECO:0000256" key="3">
    <source>
        <dbReference type="ARBA" id="ARBA00012663"/>
    </source>
</evidence>
<evidence type="ECO:0000259" key="8">
    <source>
        <dbReference type="Pfam" id="PF00933"/>
    </source>
</evidence>
<evidence type="ECO:0000256" key="5">
    <source>
        <dbReference type="ARBA" id="ARBA00023295"/>
    </source>
</evidence>
<name>D5URL1_TSUPD</name>
<proteinExistence type="inferred from homology"/>
<dbReference type="eggNOG" id="COG1472">
    <property type="taxonomic scope" value="Bacteria"/>
</dbReference>
<keyword evidence="5" id="KW-0326">Glycosidase</keyword>
<evidence type="ECO:0000256" key="1">
    <source>
        <dbReference type="ARBA" id="ARBA00001231"/>
    </source>
</evidence>
<dbReference type="InterPro" id="IPR050226">
    <property type="entry name" value="NagZ_Beta-hexosaminidase"/>
</dbReference>
<keyword evidence="7" id="KW-0732">Signal</keyword>
<dbReference type="RefSeq" id="WP_013125106.1">
    <property type="nucleotide sequence ID" value="NC_014158.1"/>
</dbReference>
<protein>
    <recommendedName>
        <fullName evidence="3">beta-N-acetylhexosaminidase</fullName>
        <ecNumber evidence="3">3.2.1.52</ecNumber>
    </recommendedName>
</protein>
<reference evidence="9 10" key="2">
    <citation type="journal article" date="2011" name="Stand. Genomic Sci.">
        <title>Complete genome sequence of Tsukamurella paurometabola type strain (no. 33).</title>
        <authorList>
            <person name="Munk A.C."/>
            <person name="Lapidus A."/>
            <person name="Lucas S."/>
            <person name="Nolan M."/>
            <person name="Tice H."/>
            <person name="Cheng J.F."/>
            <person name="Del Rio T.G."/>
            <person name="Goodwin L."/>
            <person name="Pitluck S."/>
            <person name="Liolios K."/>
            <person name="Huntemann M."/>
            <person name="Ivanova N."/>
            <person name="Mavromatis K."/>
            <person name="Mikhailova N."/>
            <person name="Pati A."/>
            <person name="Chen A."/>
            <person name="Palaniappan K."/>
            <person name="Tapia R."/>
            <person name="Han C."/>
            <person name="Land M."/>
            <person name="Hauser L."/>
            <person name="Chang Y.J."/>
            <person name="Jeffries C.D."/>
            <person name="Brettin T."/>
            <person name="Yasawong M."/>
            <person name="Brambilla E.M."/>
            <person name="Rohde M."/>
            <person name="Sikorski J."/>
            <person name="Goker M."/>
            <person name="Detter J.C."/>
            <person name="Woyke T."/>
            <person name="Bristow J."/>
            <person name="Eisen J.A."/>
            <person name="Markowitz V."/>
            <person name="Hugenholtz P."/>
            <person name="Kyrpides N.C."/>
            <person name="Klenk H.P."/>
        </authorList>
    </citation>
    <scope>NUCLEOTIDE SEQUENCE [LARGE SCALE GENOMIC DNA]</scope>
    <source>
        <strain evidence="10">ATCC 8368 / DSM 20162 / CCUG 35730 / CIP 100753 / JCM 10117 / KCTC 9821 / NBRC 16120 / NCIMB 702349 / NCTC 13040</strain>
    </source>
</reference>
<dbReference type="KEGG" id="tpr:Tpau_0423"/>
<dbReference type="Gene3D" id="3.20.20.300">
    <property type="entry name" value="Glycoside hydrolase, family 3, N-terminal domain"/>
    <property type="match status" value="1"/>
</dbReference>
<dbReference type="EC" id="3.2.1.52" evidence="3"/>
<evidence type="ECO:0000256" key="7">
    <source>
        <dbReference type="SAM" id="SignalP"/>
    </source>
</evidence>
<dbReference type="PANTHER" id="PTHR30480">
    <property type="entry name" value="BETA-HEXOSAMINIDASE-RELATED"/>
    <property type="match status" value="1"/>
</dbReference>
<dbReference type="STRING" id="521096.Tpau_0423"/>
<gene>
    <name evidence="9" type="ordered locus">Tpau_0423</name>
</gene>
<evidence type="ECO:0000313" key="9">
    <source>
        <dbReference type="EMBL" id="ADG77064.1"/>
    </source>
</evidence>
<dbReference type="Proteomes" id="UP000001213">
    <property type="component" value="Chromosome"/>
</dbReference>
<feature type="region of interest" description="Disordered" evidence="6">
    <location>
        <begin position="29"/>
        <end position="48"/>
    </location>
</feature>
<dbReference type="GO" id="GO:0004563">
    <property type="term" value="F:beta-N-acetylhexosaminidase activity"/>
    <property type="evidence" value="ECO:0007669"/>
    <property type="project" value="UniProtKB-EC"/>
</dbReference>
<accession>D5URL1</accession>